<sequence>MNLLLQALPIAAPTLGWAAHVLVLLRRLRTARTDPLTGLMCREEFTARARRAVKHPCAAVLLLDLNGFKQINDTHGHAAGDQVLAAVGRRLSLWSREHGGFAARLGGDEFTAVVRLAPDTDLDDALTRGLTTRLSTPLPVTAGTGRLTLRPRASIGICRAAQRPGAELPELLRGADEAMYAAKRHGRNWRPAAPAALRPVVTGRRPGRPGTHLTLRPMPVAVVRRRAS</sequence>
<organism evidence="2 3">
    <name type="scientific">Streptomyces gamaensis</name>
    <dbReference type="NCBI Taxonomy" id="1763542"/>
    <lineage>
        <taxon>Bacteria</taxon>
        <taxon>Bacillati</taxon>
        <taxon>Actinomycetota</taxon>
        <taxon>Actinomycetes</taxon>
        <taxon>Kitasatosporales</taxon>
        <taxon>Streptomycetaceae</taxon>
        <taxon>Streptomyces</taxon>
    </lineage>
</organism>
<dbReference type="PANTHER" id="PTHR45138">
    <property type="entry name" value="REGULATORY COMPONENTS OF SENSORY TRANSDUCTION SYSTEM"/>
    <property type="match status" value="1"/>
</dbReference>
<name>A0ABW0Z689_9ACTN</name>
<gene>
    <name evidence="2" type="ORF">ACFP1Z_29720</name>
</gene>
<dbReference type="InterPro" id="IPR029787">
    <property type="entry name" value="Nucleotide_cyclase"/>
</dbReference>
<dbReference type="SMART" id="SM00267">
    <property type="entry name" value="GGDEF"/>
    <property type="match status" value="1"/>
</dbReference>
<dbReference type="EMBL" id="JBHSPB010000026">
    <property type="protein sequence ID" value="MFC5724340.1"/>
    <property type="molecule type" value="Genomic_DNA"/>
</dbReference>
<dbReference type="Proteomes" id="UP001596083">
    <property type="component" value="Unassembled WGS sequence"/>
</dbReference>
<dbReference type="InterPro" id="IPR050469">
    <property type="entry name" value="Diguanylate_Cyclase"/>
</dbReference>
<dbReference type="PROSITE" id="PS50887">
    <property type="entry name" value="GGDEF"/>
    <property type="match status" value="1"/>
</dbReference>
<dbReference type="GO" id="GO:0052621">
    <property type="term" value="F:diguanylate cyclase activity"/>
    <property type="evidence" value="ECO:0007669"/>
    <property type="project" value="UniProtKB-EC"/>
</dbReference>
<evidence type="ECO:0000313" key="3">
    <source>
        <dbReference type="Proteomes" id="UP001596083"/>
    </source>
</evidence>
<evidence type="ECO:0000259" key="1">
    <source>
        <dbReference type="PROSITE" id="PS50887"/>
    </source>
</evidence>
<accession>A0ABW0Z689</accession>
<dbReference type="InterPro" id="IPR043128">
    <property type="entry name" value="Rev_trsase/Diguanyl_cyclase"/>
</dbReference>
<dbReference type="Gene3D" id="3.30.70.270">
    <property type="match status" value="1"/>
</dbReference>
<reference evidence="3" key="1">
    <citation type="journal article" date="2019" name="Int. J. Syst. Evol. Microbiol.">
        <title>The Global Catalogue of Microorganisms (GCM) 10K type strain sequencing project: providing services to taxonomists for standard genome sequencing and annotation.</title>
        <authorList>
            <consortium name="The Broad Institute Genomics Platform"/>
            <consortium name="The Broad Institute Genome Sequencing Center for Infectious Disease"/>
            <person name="Wu L."/>
            <person name="Ma J."/>
        </authorList>
    </citation>
    <scope>NUCLEOTIDE SEQUENCE [LARGE SCALE GENOMIC DNA]</scope>
    <source>
        <strain evidence="3">CGMCC 4.7304</strain>
    </source>
</reference>
<feature type="domain" description="GGDEF" evidence="1">
    <location>
        <begin position="56"/>
        <end position="195"/>
    </location>
</feature>
<comment type="caution">
    <text evidence="2">The sequence shown here is derived from an EMBL/GenBank/DDBJ whole genome shotgun (WGS) entry which is preliminary data.</text>
</comment>
<proteinExistence type="predicted"/>
<keyword evidence="3" id="KW-1185">Reference proteome</keyword>
<dbReference type="RefSeq" id="WP_390320803.1">
    <property type="nucleotide sequence ID" value="NZ_JBHSPB010000026.1"/>
</dbReference>
<keyword evidence="2" id="KW-0808">Transferase</keyword>
<dbReference type="Pfam" id="PF00990">
    <property type="entry name" value="GGDEF"/>
    <property type="match status" value="1"/>
</dbReference>
<dbReference type="CDD" id="cd01949">
    <property type="entry name" value="GGDEF"/>
    <property type="match status" value="1"/>
</dbReference>
<keyword evidence="2" id="KW-0548">Nucleotidyltransferase</keyword>
<dbReference type="InterPro" id="IPR000160">
    <property type="entry name" value="GGDEF_dom"/>
</dbReference>
<evidence type="ECO:0000313" key="2">
    <source>
        <dbReference type="EMBL" id="MFC5724340.1"/>
    </source>
</evidence>
<protein>
    <submittedName>
        <fullName evidence="2">GGDEF domain-containing protein</fullName>
        <ecNumber evidence="2">2.7.7.65</ecNumber>
    </submittedName>
</protein>
<dbReference type="NCBIfam" id="TIGR00254">
    <property type="entry name" value="GGDEF"/>
    <property type="match status" value="1"/>
</dbReference>
<dbReference type="SUPFAM" id="SSF55073">
    <property type="entry name" value="Nucleotide cyclase"/>
    <property type="match status" value="1"/>
</dbReference>
<dbReference type="EC" id="2.7.7.65" evidence="2"/>
<dbReference type="PANTHER" id="PTHR45138:SF9">
    <property type="entry name" value="DIGUANYLATE CYCLASE DGCM-RELATED"/>
    <property type="match status" value="1"/>
</dbReference>